<dbReference type="OrthoDB" id="6399850at2"/>
<keyword evidence="1" id="KW-1133">Transmembrane helix</keyword>
<organism evidence="2 3">
    <name type="scientific">Balneicella halophila</name>
    <dbReference type="NCBI Taxonomy" id="1537566"/>
    <lineage>
        <taxon>Bacteria</taxon>
        <taxon>Pseudomonadati</taxon>
        <taxon>Bacteroidota</taxon>
        <taxon>Bacteroidia</taxon>
        <taxon>Bacteroidales</taxon>
        <taxon>Balneicellaceae</taxon>
        <taxon>Balneicella</taxon>
    </lineage>
</organism>
<reference evidence="2 3" key="1">
    <citation type="submission" date="2018-05" db="EMBL/GenBank/DDBJ databases">
        <title>Genomic Encyclopedia of Type Strains, Phase IV (KMG-IV): sequencing the most valuable type-strain genomes for metagenomic binning, comparative biology and taxonomic classification.</title>
        <authorList>
            <person name="Goeker M."/>
        </authorList>
    </citation>
    <scope>NUCLEOTIDE SEQUENCE [LARGE SCALE GENOMIC DNA]</scope>
    <source>
        <strain evidence="2 3">DSM 28579</strain>
    </source>
</reference>
<proteinExistence type="predicted"/>
<dbReference type="PANTHER" id="PTHR31876:SF26">
    <property type="entry name" value="PROTEIN LIKE COV 2"/>
    <property type="match status" value="1"/>
</dbReference>
<dbReference type="AlphaFoldDB" id="A0A7L4UN05"/>
<accession>A0A7L4UN05</accession>
<keyword evidence="1" id="KW-0472">Membrane</keyword>
<gene>
    <name evidence="2" type="ORF">C7377_1657</name>
</gene>
<feature type="transmembrane region" description="Helical" evidence="1">
    <location>
        <begin position="20"/>
        <end position="43"/>
    </location>
</feature>
<keyword evidence="1" id="KW-0812">Transmembrane</keyword>
<dbReference type="PANTHER" id="PTHR31876">
    <property type="entry name" value="COV-LIKE PROTEIN 1"/>
    <property type="match status" value="1"/>
</dbReference>
<dbReference type="Pfam" id="PF04367">
    <property type="entry name" value="DUF502"/>
    <property type="match status" value="1"/>
</dbReference>
<sequence>MKKPTNNKVNYKSYILSKILSGFIFALPLIIILLLFIFLFRLVVGVITPFSQTLTDTVNINVWILNLFALLILVGLFLLIGVFVSTARGQKFFLSIENNIFSSIPLYNTIKNIINQFTSVEDKPFEEVVLIDVYHTNSHMVGFIVERMGNGFCIVYVPTAPNPTNGFVYHAREDDLIKINTSTDKAMATVIGIGAGSKAIFKGKAYEEFVKDAFEKKPVVTPNTINEITEE</sequence>
<evidence type="ECO:0000313" key="2">
    <source>
        <dbReference type="EMBL" id="PVX50011.1"/>
    </source>
</evidence>
<name>A0A7L4UN05_BALHA</name>
<feature type="transmembrane region" description="Helical" evidence="1">
    <location>
        <begin position="63"/>
        <end position="84"/>
    </location>
</feature>
<evidence type="ECO:0000313" key="3">
    <source>
        <dbReference type="Proteomes" id="UP000251835"/>
    </source>
</evidence>
<dbReference type="InterPro" id="IPR007462">
    <property type="entry name" value="COV1-like"/>
</dbReference>
<comment type="caution">
    <text evidence="2">The sequence shown here is derived from an EMBL/GenBank/DDBJ whole genome shotgun (WGS) entry which is preliminary data.</text>
</comment>
<dbReference type="Proteomes" id="UP000251835">
    <property type="component" value="Unassembled WGS sequence"/>
</dbReference>
<dbReference type="EMBL" id="QENZ01000005">
    <property type="protein sequence ID" value="PVX50011.1"/>
    <property type="molecule type" value="Genomic_DNA"/>
</dbReference>
<evidence type="ECO:0000256" key="1">
    <source>
        <dbReference type="SAM" id="Phobius"/>
    </source>
</evidence>
<dbReference type="RefSeq" id="WP_116496873.1">
    <property type="nucleotide sequence ID" value="NZ_QENZ01000005.1"/>
</dbReference>
<keyword evidence="3" id="KW-1185">Reference proteome</keyword>
<protein>
    <submittedName>
        <fullName evidence="2">Putative membrane protein</fullName>
    </submittedName>
</protein>